<name>A0AAD4DN21_9AGAM</name>
<dbReference type="AlphaFoldDB" id="A0AAD4DN21"/>
<dbReference type="RefSeq" id="XP_041216342.1">
    <property type="nucleotide sequence ID" value="XM_041378073.1"/>
</dbReference>
<dbReference type="GeneID" id="64672371"/>
<sequence>MLQLYFNLVQSAVPAITISMLDVDLHPSEMRQTLFLKEMGFHVQGEVWSGLQAHPGTARWTIRETSGVQLASLEVGVNFDKLVERTRDSCAGNFHQLHSVRP</sequence>
<keyword evidence="2" id="KW-1185">Reference proteome</keyword>
<gene>
    <name evidence="1" type="ORF">F5891DRAFT_989842</name>
</gene>
<reference evidence="1" key="1">
    <citation type="journal article" date="2020" name="New Phytol.">
        <title>Comparative genomics reveals dynamic genome evolution in host specialist ectomycorrhizal fungi.</title>
        <authorList>
            <person name="Lofgren L.A."/>
            <person name="Nguyen N.H."/>
            <person name="Vilgalys R."/>
            <person name="Ruytinx J."/>
            <person name="Liao H.L."/>
            <person name="Branco S."/>
            <person name="Kuo A."/>
            <person name="LaButti K."/>
            <person name="Lipzen A."/>
            <person name="Andreopoulos W."/>
            <person name="Pangilinan J."/>
            <person name="Riley R."/>
            <person name="Hundley H."/>
            <person name="Na H."/>
            <person name="Barry K."/>
            <person name="Grigoriev I.V."/>
            <person name="Stajich J.E."/>
            <person name="Kennedy P.G."/>
        </authorList>
    </citation>
    <scope>NUCLEOTIDE SEQUENCE</scope>
    <source>
        <strain evidence="1">FC203</strain>
    </source>
</reference>
<protein>
    <submittedName>
        <fullName evidence="1">Uncharacterized protein</fullName>
    </submittedName>
</protein>
<accession>A0AAD4DN21</accession>
<dbReference type="Proteomes" id="UP001195769">
    <property type="component" value="Unassembled WGS sequence"/>
</dbReference>
<dbReference type="EMBL" id="JABBWK010000354">
    <property type="protein sequence ID" value="KAG1885281.1"/>
    <property type="molecule type" value="Genomic_DNA"/>
</dbReference>
<evidence type="ECO:0000313" key="2">
    <source>
        <dbReference type="Proteomes" id="UP001195769"/>
    </source>
</evidence>
<organism evidence="1 2">
    <name type="scientific">Suillus fuscotomentosus</name>
    <dbReference type="NCBI Taxonomy" id="1912939"/>
    <lineage>
        <taxon>Eukaryota</taxon>
        <taxon>Fungi</taxon>
        <taxon>Dikarya</taxon>
        <taxon>Basidiomycota</taxon>
        <taxon>Agaricomycotina</taxon>
        <taxon>Agaricomycetes</taxon>
        <taxon>Agaricomycetidae</taxon>
        <taxon>Boletales</taxon>
        <taxon>Suillineae</taxon>
        <taxon>Suillaceae</taxon>
        <taxon>Suillus</taxon>
    </lineage>
</organism>
<comment type="caution">
    <text evidence="1">The sequence shown here is derived from an EMBL/GenBank/DDBJ whole genome shotgun (WGS) entry which is preliminary data.</text>
</comment>
<evidence type="ECO:0000313" key="1">
    <source>
        <dbReference type="EMBL" id="KAG1885281.1"/>
    </source>
</evidence>
<proteinExistence type="predicted"/>